<name>A0AAN5CN44_9BILA</name>
<proteinExistence type="predicted"/>
<feature type="non-terminal residue" evidence="1">
    <location>
        <position position="128"/>
    </location>
</feature>
<protein>
    <submittedName>
        <fullName evidence="1">Uncharacterized protein</fullName>
    </submittedName>
</protein>
<accession>A0AAN5CN44</accession>
<dbReference type="EMBL" id="BTRK01000004">
    <property type="protein sequence ID" value="GMR47464.1"/>
    <property type="molecule type" value="Genomic_DNA"/>
</dbReference>
<dbReference type="AlphaFoldDB" id="A0AAN5CN44"/>
<evidence type="ECO:0000313" key="1">
    <source>
        <dbReference type="EMBL" id="GMR47464.1"/>
    </source>
</evidence>
<comment type="caution">
    <text evidence="1">The sequence shown here is derived from an EMBL/GenBank/DDBJ whole genome shotgun (WGS) entry which is preliminary data.</text>
</comment>
<organism evidence="1 2">
    <name type="scientific">Pristionchus mayeri</name>
    <dbReference type="NCBI Taxonomy" id="1317129"/>
    <lineage>
        <taxon>Eukaryota</taxon>
        <taxon>Metazoa</taxon>
        <taxon>Ecdysozoa</taxon>
        <taxon>Nematoda</taxon>
        <taxon>Chromadorea</taxon>
        <taxon>Rhabditida</taxon>
        <taxon>Rhabditina</taxon>
        <taxon>Diplogasteromorpha</taxon>
        <taxon>Diplogasteroidea</taxon>
        <taxon>Neodiplogasteridae</taxon>
        <taxon>Pristionchus</taxon>
    </lineage>
</organism>
<keyword evidence="2" id="KW-1185">Reference proteome</keyword>
<sequence>GGGLGGSVLSGGSLGDGLFSSGGGLLSDGGGLSGDLSGNYGLVSVRVLGLALESVSGSLDGGGLGGNLLGNLSRGCFGGNVRSGGGLFGNGCLSGDFSRNYGLISVSVLTCESSGREGKEDEEPHVDE</sequence>
<gene>
    <name evidence="1" type="ORF">PMAYCL1PPCAC_17659</name>
</gene>
<dbReference type="Proteomes" id="UP001328107">
    <property type="component" value="Unassembled WGS sequence"/>
</dbReference>
<reference evidence="2" key="1">
    <citation type="submission" date="2022-10" db="EMBL/GenBank/DDBJ databases">
        <title>Genome assembly of Pristionchus species.</title>
        <authorList>
            <person name="Yoshida K."/>
            <person name="Sommer R.J."/>
        </authorList>
    </citation>
    <scope>NUCLEOTIDE SEQUENCE [LARGE SCALE GENOMIC DNA]</scope>
    <source>
        <strain evidence="2">RS5460</strain>
    </source>
</reference>
<evidence type="ECO:0000313" key="2">
    <source>
        <dbReference type="Proteomes" id="UP001328107"/>
    </source>
</evidence>
<feature type="non-terminal residue" evidence="1">
    <location>
        <position position="1"/>
    </location>
</feature>